<dbReference type="STRING" id="1005058.UMN179_00428"/>
<dbReference type="Pfam" id="PF13276">
    <property type="entry name" value="HTH_21"/>
    <property type="match status" value="1"/>
</dbReference>
<sequence>MAVEIKALFDESRGSAGKRTLKARLKSKGIEVGLALIRQLMKQQGLVSKQPQKRWRTGTSEQASTLFNNVLKSAI</sequence>
<evidence type="ECO:0000313" key="3">
    <source>
        <dbReference type="Proteomes" id="UP000006908"/>
    </source>
</evidence>
<proteinExistence type="predicted"/>
<dbReference type="AlphaFoldDB" id="F4HC37"/>
<evidence type="ECO:0000313" key="2">
    <source>
        <dbReference type="EMBL" id="AEC16464.1"/>
    </source>
</evidence>
<dbReference type="Proteomes" id="UP000006908">
    <property type="component" value="Chromosome"/>
</dbReference>
<reference evidence="2 3" key="1">
    <citation type="journal article" date="2011" name="J. Bacteriol.">
        <title>Complete genome sequence of Gallibacterium anatis strain UMN179, isolated from a laying hen with peritonitis.</title>
        <authorList>
            <person name="Johnson T.J."/>
            <person name="Fernandez-Alarcon C."/>
            <person name="Bojesen A.M."/>
            <person name="Nolan L.K."/>
            <person name="Trampel D.W."/>
            <person name="Seemann T."/>
        </authorList>
    </citation>
    <scope>NUCLEOTIDE SEQUENCE [LARGE SCALE GENOMIC DNA]</scope>
    <source>
        <strain evidence="2 3">UMN179</strain>
    </source>
</reference>
<dbReference type="KEGG" id="gan:UMN179_00428"/>
<feature type="domain" description="HTH-like" evidence="1">
    <location>
        <begin position="4"/>
        <end position="54"/>
    </location>
</feature>
<protein>
    <recommendedName>
        <fullName evidence="1">HTH-like domain-containing protein</fullName>
    </recommendedName>
</protein>
<name>F4HC37_GALAU</name>
<organism evidence="2 3">
    <name type="scientific">Gallibacterium anatis (strain UMN179)</name>
    <name type="common">Pasteurella anatis</name>
    <dbReference type="NCBI Taxonomy" id="1005058"/>
    <lineage>
        <taxon>Bacteria</taxon>
        <taxon>Pseudomonadati</taxon>
        <taxon>Pseudomonadota</taxon>
        <taxon>Gammaproteobacteria</taxon>
        <taxon>Pasteurellales</taxon>
        <taxon>Pasteurellaceae</taxon>
        <taxon>Gallibacterium</taxon>
    </lineage>
</organism>
<dbReference type="EMBL" id="CP002667">
    <property type="protein sequence ID" value="AEC16464.1"/>
    <property type="molecule type" value="Genomic_DNA"/>
</dbReference>
<dbReference type="HOGENOM" id="CLU_2665834_0_0_6"/>
<gene>
    <name evidence="2" type="ordered locus">UMN179_00428</name>
</gene>
<dbReference type="InterPro" id="IPR025948">
    <property type="entry name" value="HTH-like_dom"/>
</dbReference>
<dbReference type="eggNOG" id="COG2801">
    <property type="taxonomic scope" value="Bacteria"/>
</dbReference>
<evidence type="ECO:0000259" key="1">
    <source>
        <dbReference type="Pfam" id="PF13276"/>
    </source>
</evidence>
<accession>F4HC37</accession>
<dbReference type="RefSeq" id="WP_013745251.1">
    <property type="nucleotide sequence ID" value="NC_015460.1"/>
</dbReference>